<reference evidence="7" key="1">
    <citation type="submission" date="2022-08" db="EMBL/GenBank/DDBJ databases">
        <authorList>
            <person name="Kallberg Y."/>
            <person name="Tangrot J."/>
            <person name="Rosling A."/>
        </authorList>
    </citation>
    <scope>NUCLEOTIDE SEQUENCE</scope>
    <source>
        <strain evidence="7">Wild A</strain>
    </source>
</reference>
<sequence>MTITLNCLIFGESNSKDNNFFKVIIENNVTVNILKKTIKDAINVNSIRVNKFNLWKVDIKGKPNLNIINPNLLNELNGEELPPLSKISEHFSDDLEKKHYIIIQRVKNIIVLCDGTWNGLTTKTNVYSLYQLLMKQGQQPWYRKGVGTKLSNIFFFLNGALALELDDIIMEAYKKIVKEYNAESDQFESKEIWLFGFSRGAYIVRCVAGMIRNCGILKFNNEGLIKRAYEIYRSRDPAHDPEGYESKDFRDAFSHELGRPIRFLGLWDTVGAHGIPTYTIGKGFEYLKFYDQNVSNVVHNACQVLSVHERLIFLEPCRIYRNSDASLVKIEETWFPGKHLEVGGGMLSNNEKISTQSLLWMIGKVQRAGDLLEIKEEYNEDDIQFENKYLRILLSFWRLIFLKWLNYFIVFLYTKNILFRDRVIPLYTDDTNRNMLKRDLLYKNGRWGDSFGNIDSQYSSRAYLELYETMRDAGIKVPPE</sequence>
<evidence type="ECO:0000313" key="8">
    <source>
        <dbReference type="Proteomes" id="UP001153678"/>
    </source>
</evidence>
<comment type="caution">
    <text evidence="7">The sequence shown here is derived from an EMBL/GenBank/DDBJ whole genome shotgun (WGS) entry which is preliminary data.</text>
</comment>
<keyword evidence="4" id="KW-1133">Transmembrane helix</keyword>
<evidence type="ECO:0000259" key="6">
    <source>
        <dbReference type="Pfam" id="PF20147"/>
    </source>
</evidence>
<proteinExistence type="predicted"/>
<keyword evidence="3" id="KW-0964">Secreted</keyword>
<evidence type="ECO:0000256" key="4">
    <source>
        <dbReference type="SAM" id="Phobius"/>
    </source>
</evidence>
<dbReference type="EMBL" id="CAMKVN010000655">
    <property type="protein sequence ID" value="CAI2170092.1"/>
    <property type="molecule type" value="Genomic_DNA"/>
</dbReference>
<feature type="domain" description="Crinkler effector protein N-terminal" evidence="6">
    <location>
        <begin position="3"/>
        <end position="101"/>
    </location>
</feature>
<evidence type="ECO:0000256" key="1">
    <source>
        <dbReference type="ARBA" id="ARBA00004340"/>
    </source>
</evidence>
<dbReference type="InterPro" id="IPR045379">
    <property type="entry name" value="Crinkler_N"/>
</dbReference>
<organism evidence="7 8">
    <name type="scientific">Funneliformis geosporum</name>
    <dbReference type="NCBI Taxonomy" id="1117311"/>
    <lineage>
        <taxon>Eukaryota</taxon>
        <taxon>Fungi</taxon>
        <taxon>Fungi incertae sedis</taxon>
        <taxon>Mucoromycota</taxon>
        <taxon>Glomeromycotina</taxon>
        <taxon>Glomeromycetes</taxon>
        <taxon>Glomerales</taxon>
        <taxon>Glomeraceae</taxon>
        <taxon>Funneliformis</taxon>
    </lineage>
</organism>
<keyword evidence="8" id="KW-1185">Reference proteome</keyword>
<dbReference type="Pfam" id="PF09994">
    <property type="entry name" value="T6SS_Tle1-like_cat"/>
    <property type="match status" value="1"/>
</dbReference>
<comment type="subcellular location">
    <subcellularLocation>
        <location evidence="1">Host cell</location>
    </subcellularLocation>
    <subcellularLocation>
        <location evidence="2">Secreted</location>
    </subcellularLocation>
</comment>
<keyword evidence="4" id="KW-0472">Membrane</keyword>
<evidence type="ECO:0000313" key="7">
    <source>
        <dbReference type="EMBL" id="CAI2170092.1"/>
    </source>
</evidence>
<feature type="transmembrane region" description="Helical" evidence="4">
    <location>
        <begin position="389"/>
        <end position="413"/>
    </location>
</feature>
<dbReference type="PANTHER" id="PTHR33840:SF1">
    <property type="entry name" value="TLE1 PHOSPHOLIPASE DOMAIN-CONTAINING PROTEIN"/>
    <property type="match status" value="1"/>
</dbReference>
<dbReference type="Proteomes" id="UP001153678">
    <property type="component" value="Unassembled WGS sequence"/>
</dbReference>
<dbReference type="GO" id="GO:0005576">
    <property type="term" value="C:extracellular region"/>
    <property type="evidence" value="ECO:0007669"/>
    <property type="project" value="UniProtKB-SubCell"/>
</dbReference>
<dbReference type="PANTHER" id="PTHR33840">
    <property type="match status" value="1"/>
</dbReference>
<dbReference type="OrthoDB" id="59699at2759"/>
<dbReference type="AlphaFoldDB" id="A0A9W4SKB8"/>
<evidence type="ECO:0000259" key="5">
    <source>
        <dbReference type="Pfam" id="PF09994"/>
    </source>
</evidence>
<dbReference type="InterPro" id="IPR018712">
    <property type="entry name" value="Tle1-like_cat"/>
</dbReference>
<protein>
    <submittedName>
        <fullName evidence="7">14969_t:CDS:1</fullName>
    </submittedName>
</protein>
<evidence type="ECO:0000256" key="2">
    <source>
        <dbReference type="ARBA" id="ARBA00004613"/>
    </source>
</evidence>
<keyword evidence="4" id="KW-0812">Transmembrane</keyword>
<accession>A0A9W4SKB8</accession>
<dbReference type="Pfam" id="PF20147">
    <property type="entry name" value="Crinkler"/>
    <property type="match status" value="1"/>
</dbReference>
<name>A0A9W4SKB8_9GLOM</name>
<gene>
    <name evidence="7" type="ORF">FWILDA_LOCUS4408</name>
</gene>
<dbReference type="GO" id="GO:0043657">
    <property type="term" value="C:host cell"/>
    <property type="evidence" value="ECO:0007669"/>
    <property type="project" value="UniProtKB-SubCell"/>
</dbReference>
<feature type="domain" description="T6SS Phospholipase effector Tle1-like catalytic" evidence="5">
    <location>
        <begin position="107"/>
        <end position="362"/>
    </location>
</feature>
<evidence type="ECO:0000256" key="3">
    <source>
        <dbReference type="ARBA" id="ARBA00022525"/>
    </source>
</evidence>